<dbReference type="SUPFAM" id="SSF64376">
    <property type="entry name" value="YlxR-like"/>
    <property type="match status" value="1"/>
</dbReference>
<dbReference type="AlphaFoldDB" id="C5J6Y0"/>
<keyword evidence="3" id="KW-1185">Reference proteome</keyword>
<dbReference type="InterPro" id="IPR007393">
    <property type="entry name" value="YlxR_dom"/>
</dbReference>
<accession>C5J6Y0</accession>
<proteinExistence type="predicted"/>
<evidence type="ECO:0000313" key="3">
    <source>
        <dbReference type="Proteomes" id="UP000001491"/>
    </source>
</evidence>
<dbReference type="EMBL" id="FM864216">
    <property type="protein sequence ID" value="CAT05243.1"/>
    <property type="molecule type" value="Genomic_DNA"/>
</dbReference>
<reference evidence="3" key="1">
    <citation type="journal article" date="2009" name="BMC Bioinformatics">
        <title>The Mycoplasma conjunctivae genome sequencing, annotation and analysis.</title>
        <authorList>
            <person name="Calderon-Copete S.P."/>
            <person name="Wigger G."/>
            <person name="Wunderlin C."/>
            <person name="Schmidheini T."/>
            <person name="Frey J."/>
            <person name="Quail M.A."/>
            <person name="Falquet L."/>
        </authorList>
    </citation>
    <scope>NUCLEOTIDE SEQUENCE [LARGE SCALE GENOMIC DNA]</scope>
    <source>
        <strain evidence="3">ATCC 25834 / NCTC 10147 / HRC/581</strain>
    </source>
</reference>
<dbReference type="KEGG" id="mco:MCJ_005440"/>
<dbReference type="eggNOG" id="COG2740">
    <property type="taxonomic scope" value="Bacteria"/>
</dbReference>
<protein>
    <recommendedName>
        <fullName evidence="1">YlxR domain-containing protein</fullName>
    </recommendedName>
</protein>
<dbReference type="Gene3D" id="3.30.1230.10">
    <property type="entry name" value="YlxR-like"/>
    <property type="match status" value="1"/>
</dbReference>
<dbReference type="InterPro" id="IPR037465">
    <property type="entry name" value="YlxR"/>
</dbReference>
<dbReference type="PANTHER" id="PTHR34215">
    <property type="entry name" value="BLL0784 PROTEIN"/>
    <property type="match status" value="1"/>
</dbReference>
<name>C5J6Y0_MESCH</name>
<sequence length="97" mass="11876">MFKNYHRKCIVCQTSRPVEQLLRFSRQEENIFLDLMENEKIAGRGAYVCKRDDEIAIIFKKKMLNRAFRHKFENKVYENIENEVKTKWLKMKNENQM</sequence>
<evidence type="ECO:0000259" key="1">
    <source>
        <dbReference type="Pfam" id="PF04296"/>
    </source>
</evidence>
<gene>
    <name evidence="2" type="ordered locus">MCJ_005440</name>
</gene>
<dbReference type="InterPro" id="IPR035931">
    <property type="entry name" value="YlxR-like_sf"/>
</dbReference>
<feature type="domain" description="YlxR" evidence="1">
    <location>
        <begin position="7"/>
        <end position="81"/>
    </location>
</feature>
<dbReference type="HOGENOM" id="CLU_147970_2_2_14"/>
<dbReference type="Pfam" id="PF04296">
    <property type="entry name" value="YlxR"/>
    <property type="match status" value="1"/>
</dbReference>
<dbReference type="PANTHER" id="PTHR34215:SF1">
    <property type="entry name" value="YLXR DOMAIN-CONTAINING PROTEIN"/>
    <property type="match status" value="1"/>
</dbReference>
<organism evidence="2 3">
    <name type="scientific">Mesomycoplasma conjunctivae (strain ATCC 25834 / NCTC 10147 / HRC/581)</name>
    <name type="common">Mycoplasma conjunctivae</name>
    <dbReference type="NCBI Taxonomy" id="572263"/>
    <lineage>
        <taxon>Bacteria</taxon>
        <taxon>Bacillati</taxon>
        <taxon>Mycoplasmatota</taxon>
        <taxon>Mycoplasmoidales</taxon>
        <taxon>Metamycoplasmataceae</taxon>
        <taxon>Mesomycoplasma</taxon>
    </lineage>
</organism>
<dbReference type="Proteomes" id="UP000001491">
    <property type="component" value="Chromosome"/>
</dbReference>
<evidence type="ECO:0000313" key="2">
    <source>
        <dbReference type="EMBL" id="CAT05243.1"/>
    </source>
</evidence>